<name>A0ABN8M6A7_9CNID</name>
<sequence>MSAHINETCQAAIYHLYNIKRISRYLSYDDRKSIVQAVIMSRIDYCNSLLLGVPSTQLSKLQRLQNAAARLVSNVAKYDHITPTLASLLWLPVTYRVNFKIAILAHKCIYGNAPEYLKDLIQVKSTTRYNLRSDGEMLLEDYSARSKKTLGDRTFKVAAPSIWNILPKDITKQDNYYAFKKQLKTYYFKLAYNF</sequence>
<accession>A0ABN8M6A7</accession>
<dbReference type="Proteomes" id="UP001159427">
    <property type="component" value="Unassembled WGS sequence"/>
</dbReference>
<reference evidence="1 2" key="1">
    <citation type="submission" date="2022-05" db="EMBL/GenBank/DDBJ databases">
        <authorList>
            <consortium name="Genoscope - CEA"/>
            <person name="William W."/>
        </authorList>
    </citation>
    <scope>NUCLEOTIDE SEQUENCE [LARGE SCALE GENOMIC DNA]</scope>
</reference>
<keyword evidence="2" id="KW-1185">Reference proteome</keyword>
<comment type="caution">
    <text evidence="1">The sequence shown here is derived from an EMBL/GenBank/DDBJ whole genome shotgun (WGS) entry which is preliminary data.</text>
</comment>
<evidence type="ECO:0000313" key="1">
    <source>
        <dbReference type="EMBL" id="CAH3024996.1"/>
    </source>
</evidence>
<protein>
    <submittedName>
        <fullName evidence="1">Uncharacterized protein</fullName>
    </submittedName>
</protein>
<evidence type="ECO:0000313" key="2">
    <source>
        <dbReference type="Proteomes" id="UP001159427"/>
    </source>
</evidence>
<dbReference type="EMBL" id="CALNXI010000331">
    <property type="protein sequence ID" value="CAH3024996.1"/>
    <property type="molecule type" value="Genomic_DNA"/>
</dbReference>
<organism evidence="1 2">
    <name type="scientific">Porites evermanni</name>
    <dbReference type="NCBI Taxonomy" id="104178"/>
    <lineage>
        <taxon>Eukaryota</taxon>
        <taxon>Metazoa</taxon>
        <taxon>Cnidaria</taxon>
        <taxon>Anthozoa</taxon>
        <taxon>Hexacorallia</taxon>
        <taxon>Scleractinia</taxon>
        <taxon>Fungiina</taxon>
        <taxon>Poritidae</taxon>
        <taxon>Porites</taxon>
    </lineage>
</organism>
<proteinExistence type="predicted"/>
<gene>
    <name evidence="1" type="ORF">PEVE_00024735</name>
</gene>